<gene>
    <name evidence="2" type="ORF">ACFYXQ_40530</name>
</gene>
<dbReference type="InterPro" id="IPR037401">
    <property type="entry name" value="SnoaL-like"/>
</dbReference>
<protein>
    <submittedName>
        <fullName evidence="2">Nuclear transport factor 2 family protein</fullName>
    </submittedName>
</protein>
<dbReference type="EMBL" id="JBIAQY010000023">
    <property type="protein sequence ID" value="MFF3574051.1"/>
    <property type="molecule type" value="Genomic_DNA"/>
</dbReference>
<name>A0ABW6SCK8_9NOCA</name>
<dbReference type="Proteomes" id="UP001601992">
    <property type="component" value="Unassembled WGS sequence"/>
</dbReference>
<keyword evidence="3" id="KW-1185">Reference proteome</keyword>
<sequence>MELFSEDVEMRLPFQDPSTGFWSEIDGRKGLRQLFASIPRLFATHPLHLDSVIRSADSRSLVARYRGDFTVRKTGKPYQNTYIAVFEFDDDKIRSWTEFHNPQILGESLRP</sequence>
<accession>A0ABW6SCK8</accession>
<dbReference type="InterPro" id="IPR032710">
    <property type="entry name" value="NTF2-like_dom_sf"/>
</dbReference>
<comment type="caution">
    <text evidence="2">The sequence shown here is derived from an EMBL/GenBank/DDBJ whole genome shotgun (WGS) entry which is preliminary data.</text>
</comment>
<evidence type="ECO:0000313" key="2">
    <source>
        <dbReference type="EMBL" id="MFF3574051.1"/>
    </source>
</evidence>
<dbReference type="RefSeq" id="WP_387406712.1">
    <property type="nucleotide sequence ID" value="NZ_JBIAQY010000023.1"/>
</dbReference>
<organism evidence="2 3">
    <name type="scientific">Nocardia jiangxiensis</name>
    <dbReference type="NCBI Taxonomy" id="282685"/>
    <lineage>
        <taxon>Bacteria</taxon>
        <taxon>Bacillati</taxon>
        <taxon>Actinomycetota</taxon>
        <taxon>Actinomycetes</taxon>
        <taxon>Mycobacteriales</taxon>
        <taxon>Nocardiaceae</taxon>
        <taxon>Nocardia</taxon>
    </lineage>
</organism>
<dbReference type="SUPFAM" id="SSF54427">
    <property type="entry name" value="NTF2-like"/>
    <property type="match status" value="1"/>
</dbReference>
<feature type="domain" description="SnoaL-like" evidence="1">
    <location>
        <begin position="2"/>
        <end position="96"/>
    </location>
</feature>
<dbReference type="Pfam" id="PF12680">
    <property type="entry name" value="SnoaL_2"/>
    <property type="match status" value="1"/>
</dbReference>
<evidence type="ECO:0000313" key="3">
    <source>
        <dbReference type="Proteomes" id="UP001601992"/>
    </source>
</evidence>
<evidence type="ECO:0000259" key="1">
    <source>
        <dbReference type="Pfam" id="PF12680"/>
    </source>
</evidence>
<reference evidence="2 3" key="1">
    <citation type="submission" date="2024-10" db="EMBL/GenBank/DDBJ databases">
        <title>The Natural Products Discovery Center: Release of the First 8490 Sequenced Strains for Exploring Actinobacteria Biosynthetic Diversity.</title>
        <authorList>
            <person name="Kalkreuter E."/>
            <person name="Kautsar S.A."/>
            <person name="Yang D."/>
            <person name="Bader C.D."/>
            <person name="Teijaro C.N."/>
            <person name="Fluegel L."/>
            <person name="Davis C.M."/>
            <person name="Simpson J.R."/>
            <person name="Lauterbach L."/>
            <person name="Steele A.D."/>
            <person name="Gui C."/>
            <person name="Meng S."/>
            <person name="Li G."/>
            <person name="Viehrig K."/>
            <person name="Ye F."/>
            <person name="Su P."/>
            <person name="Kiefer A.F."/>
            <person name="Nichols A."/>
            <person name="Cepeda A.J."/>
            <person name="Yan W."/>
            <person name="Fan B."/>
            <person name="Jiang Y."/>
            <person name="Adhikari A."/>
            <person name="Zheng C.-J."/>
            <person name="Schuster L."/>
            <person name="Cowan T.M."/>
            <person name="Smanski M.J."/>
            <person name="Chevrette M.G."/>
            <person name="De Carvalho L.P.S."/>
            <person name="Shen B."/>
        </authorList>
    </citation>
    <scope>NUCLEOTIDE SEQUENCE [LARGE SCALE GENOMIC DNA]</scope>
    <source>
        <strain evidence="2 3">NPDC002593</strain>
    </source>
</reference>
<proteinExistence type="predicted"/>
<dbReference type="Gene3D" id="3.10.450.50">
    <property type="match status" value="1"/>
</dbReference>